<protein>
    <recommendedName>
        <fullName evidence="1">DUF4253 domain-containing protein</fullName>
    </recommendedName>
</protein>
<feature type="domain" description="DUF4253" evidence="1">
    <location>
        <begin position="124"/>
        <end position="226"/>
    </location>
</feature>
<evidence type="ECO:0000259" key="1">
    <source>
        <dbReference type="Pfam" id="PF14062"/>
    </source>
</evidence>
<dbReference type="InterPro" id="IPR025349">
    <property type="entry name" value="DUF4253"/>
</dbReference>
<gene>
    <name evidence="2" type="ORF">GCM10010411_24120</name>
</gene>
<accession>A0ABP6BXM9</accession>
<name>A0ABP6BXM9_9ACTN</name>
<keyword evidence="3" id="KW-1185">Reference proteome</keyword>
<dbReference type="Pfam" id="PF14062">
    <property type="entry name" value="DUF4253"/>
    <property type="match status" value="1"/>
</dbReference>
<dbReference type="EMBL" id="BAAATD010000003">
    <property type="protein sequence ID" value="GAA2590394.1"/>
    <property type="molecule type" value="Genomic_DNA"/>
</dbReference>
<reference evidence="3" key="1">
    <citation type="journal article" date="2019" name="Int. J. Syst. Evol. Microbiol.">
        <title>The Global Catalogue of Microorganisms (GCM) 10K type strain sequencing project: providing services to taxonomists for standard genome sequencing and annotation.</title>
        <authorList>
            <consortium name="The Broad Institute Genomics Platform"/>
            <consortium name="The Broad Institute Genome Sequencing Center for Infectious Disease"/>
            <person name="Wu L."/>
            <person name="Ma J."/>
        </authorList>
    </citation>
    <scope>NUCLEOTIDE SEQUENCE [LARGE SCALE GENOMIC DNA]</scope>
    <source>
        <strain evidence="3">JCM 6833</strain>
    </source>
</reference>
<sequence length="226" mass="24944">MVSSYTTPLDVTHTGLWPLLLGAIDSEAPLRPWHNDRLAPTPPERADQVDVQAMLSDAWASVQQDWAEFGSDEDVGIAPFDRAWPGLAPASEPRADPDERAIALATSPDEVPGMLSGTGWGPFLGLVAAADGADALSEAGWTSETPCEEATAMLRSWQRRFGVRLCSMGHSTLVVSVAWPPRTQEHAWQVAMEHYAFCPDLGQEYDDFEEYAQGLVDAKTWWMWWD</sequence>
<evidence type="ECO:0000313" key="3">
    <source>
        <dbReference type="Proteomes" id="UP001501509"/>
    </source>
</evidence>
<organism evidence="2 3">
    <name type="scientific">Actinomadura fulvescens</name>
    <dbReference type="NCBI Taxonomy" id="46160"/>
    <lineage>
        <taxon>Bacteria</taxon>
        <taxon>Bacillati</taxon>
        <taxon>Actinomycetota</taxon>
        <taxon>Actinomycetes</taxon>
        <taxon>Streptosporangiales</taxon>
        <taxon>Thermomonosporaceae</taxon>
        <taxon>Actinomadura</taxon>
    </lineage>
</organism>
<evidence type="ECO:0000313" key="2">
    <source>
        <dbReference type="EMBL" id="GAA2590394.1"/>
    </source>
</evidence>
<dbReference type="Proteomes" id="UP001501509">
    <property type="component" value="Unassembled WGS sequence"/>
</dbReference>
<comment type="caution">
    <text evidence="2">The sequence shown here is derived from an EMBL/GenBank/DDBJ whole genome shotgun (WGS) entry which is preliminary data.</text>
</comment>
<proteinExistence type="predicted"/>